<dbReference type="PRINTS" id="PR01438">
    <property type="entry name" value="UNVRSLSTRESS"/>
</dbReference>
<sequence>MATEEEFQVESLHFKRLLLAVDDDDDESSRRAFNYACTLAKVYGIPLGIVSVLETGDMNIFQSLSPDVLAQRRAEITHHLDTYVDKATQFGVEDAQPIVAEGKPGRVIVEEVAPAFKPDLIIVGTHERSNHRLGSVSAFVTRNAKSSVIVVR</sequence>
<comment type="similarity">
    <text evidence="1">Belongs to the universal stress protein A family.</text>
</comment>
<organism evidence="3 4">
    <name type="scientific">Lacticaseibacillus pantheris DSM 15945 = JCM 12539 = NBRC 106106</name>
    <dbReference type="NCBI Taxonomy" id="1423783"/>
    <lineage>
        <taxon>Bacteria</taxon>
        <taxon>Bacillati</taxon>
        <taxon>Bacillota</taxon>
        <taxon>Bacilli</taxon>
        <taxon>Lactobacillales</taxon>
        <taxon>Lactobacillaceae</taxon>
        <taxon>Lacticaseibacillus</taxon>
    </lineage>
</organism>
<dbReference type="AlphaFoldDB" id="A0A0R1U7X6"/>
<dbReference type="EMBL" id="AZFJ01000020">
    <property type="protein sequence ID" value="KRL87530.1"/>
    <property type="molecule type" value="Genomic_DNA"/>
</dbReference>
<dbReference type="RefSeq" id="WP_056956300.1">
    <property type="nucleotide sequence ID" value="NZ_AZFJ01000020.1"/>
</dbReference>
<evidence type="ECO:0000313" key="3">
    <source>
        <dbReference type="EMBL" id="KRL87530.1"/>
    </source>
</evidence>
<dbReference type="InterPro" id="IPR006015">
    <property type="entry name" value="Universal_stress_UspA"/>
</dbReference>
<dbReference type="PANTHER" id="PTHR46268:SF6">
    <property type="entry name" value="UNIVERSAL STRESS PROTEIN UP12"/>
    <property type="match status" value="1"/>
</dbReference>
<name>A0A0R1U7X6_9LACO</name>
<dbReference type="SUPFAM" id="SSF52402">
    <property type="entry name" value="Adenine nucleotide alpha hydrolases-like"/>
    <property type="match status" value="1"/>
</dbReference>
<dbReference type="InterPro" id="IPR014729">
    <property type="entry name" value="Rossmann-like_a/b/a_fold"/>
</dbReference>
<feature type="domain" description="UspA" evidence="2">
    <location>
        <begin position="14"/>
        <end position="152"/>
    </location>
</feature>
<dbReference type="InterPro" id="IPR006016">
    <property type="entry name" value="UspA"/>
</dbReference>
<comment type="caution">
    <text evidence="3">The sequence shown here is derived from an EMBL/GenBank/DDBJ whole genome shotgun (WGS) entry which is preliminary data.</text>
</comment>
<gene>
    <name evidence="3" type="ORF">FC50_GL002316</name>
</gene>
<evidence type="ECO:0000256" key="1">
    <source>
        <dbReference type="ARBA" id="ARBA00008791"/>
    </source>
</evidence>
<dbReference type="Pfam" id="PF00582">
    <property type="entry name" value="Usp"/>
    <property type="match status" value="1"/>
</dbReference>
<proteinExistence type="inferred from homology"/>
<dbReference type="Gene3D" id="3.40.50.620">
    <property type="entry name" value="HUPs"/>
    <property type="match status" value="1"/>
</dbReference>
<evidence type="ECO:0000259" key="2">
    <source>
        <dbReference type="Pfam" id="PF00582"/>
    </source>
</evidence>
<keyword evidence="4" id="KW-1185">Reference proteome</keyword>
<accession>A0A0R1U7X6</accession>
<protein>
    <recommendedName>
        <fullName evidence="2">UspA domain-containing protein</fullName>
    </recommendedName>
</protein>
<reference evidence="3 4" key="1">
    <citation type="journal article" date="2015" name="Genome Announc.">
        <title>Expanding the biotechnology potential of lactobacilli through comparative genomics of 213 strains and associated genera.</title>
        <authorList>
            <person name="Sun Z."/>
            <person name="Harris H.M."/>
            <person name="McCann A."/>
            <person name="Guo C."/>
            <person name="Argimon S."/>
            <person name="Zhang W."/>
            <person name="Yang X."/>
            <person name="Jeffery I.B."/>
            <person name="Cooney J.C."/>
            <person name="Kagawa T.F."/>
            <person name="Liu W."/>
            <person name="Song Y."/>
            <person name="Salvetti E."/>
            <person name="Wrobel A."/>
            <person name="Rasinkangas P."/>
            <person name="Parkhill J."/>
            <person name="Rea M.C."/>
            <person name="O'Sullivan O."/>
            <person name="Ritari J."/>
            <person name="Douillard F.P."/>
            <person name="Paul Ross R."/>
            <person name="Yang R."/>
            <person name="Briner A.E."/>
            <person name="Felis G.E."/>
            <person name="de Vos W.M."/>
            <person name="Barrangou R."/>
            <person name="Klaenhammer T.R."/>
            <person name="Caufield P.W."/>
            <person name="Cui Y."/>
            <person name="Zhang H."/>
            <person name="O'Toole P.W."/>
        </authorList>
    </citation>
    <scope>NUCLEOTIDE SEQUENCE [LARGE SCALE GENOMIC DNA]</scope>
    <source>
        <strain evidence="3 4">DSM 15945</strain>
    </source>
</reference>
<dbReference type="CDD" id="cd00293">
    <property type="entry name" value="USP-like"/>
    <property type="match status" value="1"/>
</dbReference>
<dbReference type="STRING" id="1423783.FC50_GL002316"/>
<evidence type="ECO:0000313" key="4">
    <source>
        <dbReference type="Proteomes" id="UP000051922"/>
    </source>
</evidence>
<dbReference type="PATRIC" id="fig|1423783.4.peg.2369"/>
<dbReference type="PANTHER" id="PTHR46268">
    <property type="entry name" value="STRESS RESPONSE PROTEIN NHAX"/>
    <property type="match status" value="1"/>
</dbReference>
<dbReference type="OrthoDB" id="2306777at2"/>
<dbReference type="Proteomes" id="UP000051922">
    <property type="component" value="Unassembled WGS sequence"/>
</dbReference>